<dbReference type="EMBL" id="JBHSMS010000036">
    <property type="protein sequence ID" value="MFC5511713.1"/>
    <property type="molecule type" value="Genomic_DNA"/>
</dbReference>
<keyword evidence="3 9" id="KW-0808">Transferase</keyword>
<organism evidence="9 10">
    <name type="scientific">Massilia jejuensis</name>
    <dbReference type="NCBI Taxonomy" id="648894"/>
    <lineage>
        <taxon>Bacteria</taxon>
        <taxon>Pseudomonadati</taxon>
        <taxon>Pseudomonadota</taxon>
        <taxon>Betaproteobacteria</taxon>
        <taxon>Burkholderiales</taxon>
        <taxon>Oxalobacteraceae</taxon>
        <taxon>Telluria group</taxon>
        <taxon>Massilia</taxon>
    </lineage>
</organism>
<dbReference type="Proteomes" id="UP001596031">
    <property type="component" value="Unassembled WGS sequence"/>
</dbReference>
<feature type="transmembrane region" description="Helical" evidence="7">
    <location>
        <begin position="250"/>
        <end position="271"/>
    </location>
</feature>
<keyword evidence="2 9" id="KW-0328">Glycosyltransferase</keyword>
<evidence type="ECO:0000313" key="10">
    <source>
        <dbReference type="Proteomes" id="UP001596031"/>
    </source>
</evidence>
<evidence type="ECO:0000256" key="3">
    <source>
        <dbReference type="ARBA" id="ARBA00022679"/>
    </source>
</evidence>
<dbReference type="Gene3D" id="3.90.550.10">
    <property type="entry name" value="Spore Coat Polysaccharide Biosynthesis Protein SpsA, Chain A"/>
    <property type="match status" value="1"/>
</dbReference>
<keyword evidence="5 7" id="KW-1133">Transmembrane helix</keyword>
<dbReference type="PANTHER" id="PTHR48090:SF1">
    <property type="entry name" value="PROPHAGE BACTOPRENOL GLUCOSYL TRANSFERASE HOMOLOG"/>
    <property type="match status" value="1"/>
</dbReference>
<name>A0ABW0PH70_9BURK</name>
<evidence type="ECO:0000313" key="9">
    <source>
        <dbReference type="EMBL" id="MFC5511713.1"/>
    </source>
</evidence>
<dbReference type="PANTHER" id="PTHR48090">
    <property type="entry name" value="UNDECAPRENYL-PHOSPHATE 4-DEOXY-4-FORMAMIDO-L-ARABINOSE TRANSFERASE-RELATED"/>
    <property type="match status" value="1"/>
</dbReference>
<dbReference type="Pfam" id="PF00535">
    <property type="entry name" value="Glycos_transf_2"/>
    <property type="match status" value="1"/>
</dbReference>
<dbReference type="SUPFAM" id="SSF53448">
    <property type="entry name" value="Nucleotide-diphospho-sugar transferases"/>
    <property type="match status" value="1"/>
</dbReference>
<evidence type="ECO:0000256" key="5">
    <source>
        <dbReference type="ARBA" id="ARBA00022989"/>
    </source>
</evidence>
<keyword evidence="10" id="KW-1185">Reference proteome</keyword>
<evidence type="ECO:0000259" key="8">
    <source>
        <dbReference type="Pfam" id="PF00535"/>
    </source>
</evidence>
<dbReference type="InterPro" id="IPR029044">
    <property type="entry name" value="Nucleotide-diphossugar_trans"/>
</dbReference>
<evidence type="ECO:0000256" key="7">
    <source>
        <dbReference type="SAM" id="Phobius"/>
    </source>
</evidence>
<evidence type="ECO:0000256" key="1">
    <source>
        <dbReference type="ARBA" id="ARBA00004141"/>
    </source>
</evidence>
<evidence type="ECO:0000256" key="2">
    <source>
        <dbReference type="ARBA" id="ARBA00022676"/>
    </source>
</evidence>
<dbReference type="CDD" id="cd04187">
    <property type="entry name" value="DPM1_like_bac"/>
    <property type="match status" value="1"/>
</dbReference>
<comment type="subcellular location">
    <subcellularLocation>
        <location evidence="1">Membrane</location>
        <topology evidence="1">Multi-pass membrane protein</topology>
    </subcellularLocation>
</comment>
<keyword evidence="4 7" id="KW-0812">Transmembrane</keyword>
<keyword evidence="6 7" id="KW-0472">Membrane</keyword>
<dbReference type="RefSeq" id="WP_379720879.1">
    <property type="nucleotide sequence ID" value="NZ_JBHSMS010000036.1"/>
</dbReference>
<evidence type="ECO:0000256" key="4">
    <source>
        <dbReference type="ARBA" id="ARBA00022692"/>
    </source>
</evidence>
<accession>A0ABW0PH70</accession>
<dbReference type="GO" id="GO:0016757">
    <property type="term" value="F:glycosyltransferase activity"/>
    <property type="evidence" value="ECO:0007669"/>
    <property type="project" value="UniProtKB-KW"/>
</dbReference>
<dbReference type="InterPro" id="IPR001173">
    <property type="entry name" value="Glyco_trans_2-like"/>
</dbReference>
<gene>
    <name evidence="9" type="ORF">ACFPOU_11325</name>
</gene>
<evidence type="ECO:0000256" key="6">
    <source>
        <dbReference type="ARBA" id="ARBA00023136"/>
    </source>
</evidence>
<sequence length="335" mass="37558">MKTDTLPQPAPSAGHPVKIARSRPLISVVIPVYKAEKMLDELYRRLSQALETVTASFEIVLVEDCGGDNSWSVIERLAAADPRVHGLQFSRNFGQHYGITAGLDHCSGQWVVVMDCDLQDQPEEIPRLYAKAQEGFDVVLALRGPRKDPLLKRFTSWLFYRLFSYLADLDVDGDSGNFRIMSRRVVHNFTRMREQLRFFGGHIEWMGFPTASVQIQHSERFEGTSTYTFRKLVKLATDTIIAYSDKPLRLAVRAGFAMATVSFGFGTYILGRALWHGSAIPGWSSLIVSLYFIGGLIIGILGIIGVYLGKTFDESKKRPLYIVRRATDSAGVELD</sequence>
<feature type="domain" description="Glycosyltransferase 2-like" evidence="8">
    <location>
        <begin position="27"/>
        <end position="186"/>
    </location>
</feature>
<proteinExistence type="predicted"/>
<dbReference type="EC" id="2.4.-.-" evidence="9"/>
<feature type="transmembrane region" description="Helical" evidence="7">
    <location>
        <begin position="283"/>
        <end position="308"/>
    </location>
</feature>
<comment type="caution">
    <text evidence="9">The sequence shown here is derived from an EMBL/GenBank/DDBJ whole genome shotgun (WGS) entry which is preliminary data.</text>
</comment>
<protein>
    <submittedName>
        <fullName evidence="9">Glycosyltransferase family 2 protein</fullName>
        <ecNumber evidence="9">2.4.-.-</ecNumber>
    </submittedName>
</protein>
<reference evidence="10" key="1">
    <citation type="journal article" date="2019" name="Int. J. Syst. Evol. Microbiol.">
        <title>The Global Catalogue of Microorganisms (GCM) 10K type strain sequencing project: providing services to taxonomists for standard genome sequencing and annotation.</title>
        <authorList>
            <consortium name="The Broad Institute Genomics Platform"/>
            <consortium name="The Broad Institute Genome Sequencing Center for Infectious Disease"/>
            <person name="Wu L."/>
            <person name="Ma J."/>
        </authorList>
    </citation>
    <scope>NUCLEOTIDE SEQUENCE [LARGE SCALE GENOMIC DNA]</scope>
    <source>
        <strain evidence="10">CCUG 38813</strain>
    </source>
</reference>
<dbReference type="InterPro" id="IPR050256">
    <property type="entry name" value="Glycosyltransferase_2"/>
</dbReference>